<dbReference type="Proteomes" id="UP000727490">
    <property type="component" value="Unassembled WGS sequence"/>
</dbReference>
<gene>
    <name evidence="2" type="ORF">EGN73_15335</name>
</gene>
<proteinExistence type="inferred from homology"/>
<keyword evidence="3" id="KW-1185">Reference proteome</keyword>
<dbReference type="EMBL" id="RPHB01000007">
    <property type="protein sequence ID" value="MBW3469172.1"/>
    <property type="molecule type" value="Genomic_DNA"/>
</dbReference>
<dbReference type="PANTHER" id="PTHR43975:SF2">
    <property type="entry name" value="EG:BACR7A4.14 PROTEIN-RELATED"/>
    <property type="match status" value="1"/>
</dbReference>
<comment type="caution">
    <text evidence="2">The sequence shown here is derived from an EMBL/GenBank/DDBJ whole genome shotgun (WGS) entry which is preliminary data.</text>
</comment>
<protein>
    <submittedName>
        <fullName evidence="2">SDR family oxidoreductase</fullName>
    </submittedName>
</protein>
<evidence type="ECO:0000256" key="1">
    <source>
        <dbReference type="ARBA" id="ARBA00006484"/>
    </source>
</evidence>
<dbReference type="PROSITE" id="PS00061">
    <property type="entry name" value="ADH_SHORT"/>
    <property type="match status" value="1"/>
</dbReference>
<evidence type="ECO:0000313" key="3">
    <source>
        <dbReference type="Proteomes" id="UP000727490"/>
    </source>
</evidence>
<comment type="similarity">
    <text evidence="1">Belongs to the short-chain dehydrogenases/reductases (SDR) family.</text>
</comment>
<name>A0A951J0M3_9BACT</name>
<dbReference type="PANTHER" id="PTHR43975">
    <property type="entry name" value="ZGC:101858"/>
    <property type="match status" value="1"/>
</dbReference>
<dbReference type="NCBIfam" id="NF005559">
    <property type="entry name" value="PRK07231.1"/>
    <property type="match status" value="1"/>
</dbReference>
<accession>A0A951J0M3</accession>
<dbReference type="InterPro" id="IPR020904">
    <property type="entry name" value="Sc_DH/Rdtase_CS"/>
</dbReference>
<organism evidence="2 3">
    <name type="scientific">Arthrospiribacter ruber</name>
    <dbReference type="NCBI Taxonomy" id="2487934"/>
    <lineage>
        <taxon>Bacteria</taxon>
        <taxon>Pseudomonadati</taxon>
        <taxon>Bacteroidota</taxon>
        <taxon>Cytophagia</taxon>
        <taxon>Cytophagales</taxon>
        <taxon>Cyclobacteriaceae</taxon>
        <taxon>Arthrospiribacter</taxon>
    </lineage>
</organism>
<sequence length="253" mass="26864">MKLKDQVFIITGATSGMGRAIAIKFAIEGAKMILGGRNEERGMFLLNEITGLGAKAFFLPGDVAEESYNQNLVKTALEKFGKIDGISINAGTLGLGALTELSSESWHRTFAVNVDAAFYLLKAGLPELKKSNNTNVLINASIAAFKNFPNHPAYCASKAALVALAKQVAVDYAPEVRINCICPGPVDTPFIHASAVAFQDPEKAVEDAGKNTPLQRLGRPEDVANLALFLASEDACWITGAVYTIDGGAMVKS</sequence>
<dbReference type="FunFam" id="3.40.50.720:FF:000084">
    <property type="entry name" value="Short-chain dehydrogenase reductase"/>
    <property type="match status" value="1"/>
</dbReference>
<dbReference type="AlphaFoldDB" id="A0A951J0M3"/>
<dbReference type="CDD" id="cd05233">
    <property type="entry name" value="SDR_c"/>
    <property type="match status" value="1"/>
</dbReference>
<dbReference type="InterPro" id="IPR002347">
    <property type="entry name" value="SDR_fam"/>
</dbReference>
<dbReference type="Pfam" id="PF13561">
    <property type="entry name" value="adh_short_C2"/>
    <property type="match status" value="1"/>
</dbReference>
<reference evidence="2 3" key="1">
    <citation type="journal article" date="2020" name="Syst. Appl. Microbiol.">
        <title>Arthrospiribacter ruber gen. nov., sp. nov., a novel bacterium isolated from Arthrospira cultures.</title>
        <authorList>
            <person name="Waleron M."/>
            <person name="Misztak A."/>
            <person name="Waleron M.M."/>
            <person name="Furmaniak M."/>
            <person name="Mrozik A."/>
            <person name="Waleron K."/>
        </authorList>
    </citation>
    <scope>NUCLEOTIDE SEQUENCE [LARGE SCALE GENOMIC DNA]</scope>
    <source>
        <strain evidence="2 3">DPMB0001</strain>
    </source>
</reference>
<dbReference type="RefSeq" id="WP_219291725.1">
    <property type="nucleotide sequence ID" value="NZ_RPHB01000007.1"/>
</dbReference>
<evidence type="ECO:0000313" key="2">
    <source>
        <dbReference type="EMBL" id="MBW3469172.1"/>
    </source>
</evidence>